<keyword evidence="2" id="KW-1185">Reference proteome</keyword>
<proteinExistence type="predicted"/>
<dbReference type="SUPFAM" id="SSF53850">
    <property type="entry name" value="Periplasmic binding protein-like II"/>
    <property type="match status" value="1"/>
</dbReference>
<accession>A0ABY8QZS2</accession>
<evidence type="ECO:0000313" key="1">
    <source>
        <dbReference type="EMBL" id="WGX74695.1"/>
    </source>
</evidence>
<protein>
    <recommendedName>
        <fullName evidence="3">Sugar ABC transporter substrate-binding protein</fullName>
    </recommendedName>
</protein>
<gene>
    <name evidence="1" type="ORF">QJS64_11010</name>
</gene>
<name>A0ABY8QZS2_PARBF</name>
<evidence type="ECO:0000313" key="2">
    <source>
        <dbReference type="Proteomes" id="UP001239169"/>
    </source>
</evidence>
<evidence type="ECO:0008006" key="3">
    <source>
        <dbReference type="Google" id="ProtNLM"/>
    </source>
</evidence>
<sequence length="93" mass="10149">MFLKRGIITGAVLSLVLGLTGCSSTGGNSADGKVELRYAIWDKTHMKAIETLIDGYEKENPNVDIKVEQYSFADYWTKMETAAAGGQLLIYIG</sequence>
<reference evidence="1 2" key="1">
    <citation type="submission" date="2023-04" db="EMBL/GenBank/DDBJ databases">
        <title>Bacteria Genome Submission.</title>
        <authorList>
            <person name="Isaac P."/>
        </authorList>
    </citation>
    <scope>NUCLEOTIDE SEQUENCE [LARGE SCALE GENOMIC DNA]</scope>
    <source>
        <strain evidence="1 2">SampleS7P1</strain>
    </source>
</reference>
<dbReference type="Proteomes" id="UP001239169">
    <property type="component" value="Chromosome"/>
</dbReference>
<dbReference type="PROSITE" id="PS51257">
    <property type="entry name" value="PROKAR_LIPOPROTEIN"/>
    <property type="match status" value="1"/>
</dbReference>
<dbReference type="EMBL" id="CP124685">
    <property type="protein sequence ID" value="WGX74695.1"/>
    <property type="molecule type" value="Genomic_DNA"/>
</dbReference>
<dbReference type="Gene3D" id="3.40.190.10">
    <property type="entry name" value="Periplasmic binding protein-like II"/>
    <property type="match status" value="1"/>
</dbReference>
<organism evidence="1 2">
    <name type="scientific">Paraclostridium bifermentans</name>
    <name type="common">Clostridium bifermentans</name>
    <dbReference type="NCBI Taxonomy" id="1490"/>
    <lineage>
        <taxon>Bacteria</taxon>
        <taxon>Bacillati</taxon>
        <taxon>Bacillota</taxon>
        <taxon>Clostridia</taxon>
        <taxon>Peptostreptococcales</taxon>
        <taxon>Peptostreptococcaceae</taxon>
        <taxon>Paraclostridium</taxon>
    </lineage>
</organism>